<organism evidence="1">
    <name type="scientific">marine metagenome</name>
    <dbReference type="NCBI Taxonomy" id="408172"/>
    <lineage>
        <taxon>unclassified sequences</taxon>
        <taxon>metagenomes</taxon>
        <taxon>ecological metagenomes</taxon>
    </lineage>
</organism>
<reference evidence="1" key="1">
    <citation type="submission" date="2018-05" db="EMBL/GenBank/DDBJ databases">
        <authorList>
            <person name="Lanie J.A."/>
            <person name="Ng W.-L."/>
            <person name="Kazmierczak K.M."/>
            <person name="Andrzejewski T.M."/>
            <person name="Davidsen T.M."/>
            <person name="Wayne K.J."/>
            <person name="Tettelin H."/>
            <person name="Glass J.I."/>
            <person name="Rusch D."/>
            <person name="Podicherti R."/>
            <person name="Tsui H.-C.T."/>
            <person name="Winkler M.E."/>
        </authorList>
    </citation>
    <scope>NUCLEOTIDE SEQUENCE</scope>
</reference>
<proteinExistence type="predicted"/>
<evidence type="ECO:0000313" key="1">
    <source>
        <dbReference type="EMBL" id="SVE56512.1"/>
    </source>
</evidence>
<sequence>MKKLLFMLMVFLLPSCTILDVVTVRIMFLDRQLEKRLHKAESICTKQCKRNDNLSEKWCECMQTCMESENIQDLFKKFKGKSARYGSNKYILRIKEDGFFNIRIKECEEKYTN</sequence>
<dbReference type="EMBL" id="UINC01226149">
    <property type="protein sequence ID" value="SVE56512.1"/>
    <property type="molecule type" value="Genomic_DNA"/>
</dbReference>
<dbReference type="AlphaFoldDB" id="A0A383EI07"/>
<gene>
    <name evidence="1" type="ORF">METZ01_LOCUS509366</name>
</gene>
<protein>
    <submittedName>
        <fullName evidence="1">Uncharacterized protein</fullName>
    </submittedName>
</protein>
<accession>A0A383EI07</accession>
<name>A0A383EI07_9ZZZZ</name>